<feature type="domain" description="Acyl-CoA dehydrogenase/oxidase N-terminal" evidence="3">
    <location>
        <begin position="72"/>
        <end position="169"/>
    </location>
</feature>
<evidence type="ECO:0000313" key="6">
    <source>
        <dbReference type="RefSeq" id="WP_084544906.1"/>
    </source>
</evidence>
<evidence type="ECO:0000313" key="5">
    <source>
        <dbReference type="Proteomes" id="UP000675920"/>
    </source>
</evidence>
<proteinExistence type="predicted"/>
<feature type="compositionally biased region" description="Low complexity" evidence="2">
    <location>
        <begin position="25"/>
        <end position="51"/>
    </location>
</feature>
<dbReference type="InterPro" id="IPR009100">
    <property type="entry name" value="AcylCoA_DH/oxidase_NM_dom_sf"/>
</dbReference>
<dbReference type="InterPro" id="IPR037069">
    <property type="entry name" value="AcylCoA_DH/ox_N_sf"/>
</dbReference>
<dbReference type="InterPro" id="IPR036250">
    <property type="entry name" value="AcylCo_DH-like_C"/>
</dbReference>
<dbReference type="PANTHER" id="PTHR43884:SF12">
    <property type="entry name" value="ISOVALERYL-COA DEHYDROGENASE, MITOCHONDRIAL-RELATED"/>
    <property type="match status" value="1"/>
</dbReference>
<reference evidence="6" key="1">
    <citation type="journal article" date="1993" name="Proc. Natl. Acad. Sci. U.S.A.">
        <title>Crystal structures of medium-chain acyl-CoA dehydrogenase from pig liver mitochondria with and without substrate.</title>
        <authorList>
            <person name="Kim J.J."/>
            <person name="Wang M."/>
            <person name="Paschke R."/>
        </authorList>
    </citation>
    <scope>NUCLEOTIDE SEQUENCE</scope>
</reference>
<dbReference type="AlphaFoldDB" id="A0A8B6X9X5"/>
<evidence type="ECO:0000259" key="4">
    <source>
        <dbReference type="Pfam" id="PF08028"/>
    </source>
</evidence>
<dbReference type="GO" id="GO:0008470">
    <property type="term" value="F:3-methylbutanoyl-CoA dehydrogenase activity"/>
    <property type="evidence" value="ECO:0007669"/>
    <property type="project" value="TreeGrafter"/>
</dbReference>
<dbReference type="Proteomes" id="UP000675920">
    <property type="component" value="Unplaced"/>
</dbReference>
<dbReference type="SUPFAM" id="SSF56645">
    <property type="entry name" value="Acyl-CoA dehydrogenase NM domain-like"/>
    <property type="match status" value="1"/>
</dbReference>
<name>A0A8B6X9X5_9BURK</name>
<protein>
    <submittedName>
        <fullName evidence="6">Acyl-CoA dehydrogenase family protein</fullName>
    </submittedName>
</protein>
<dbReference type="Gene3D" id="1.20.140.10">
    <property type="entry name" value="Butyryl-CoA Dehydrogenase, subunit A, domain 3"/>
    <property type="match status" value="1"/>
</dbReference>
<feature type="domain" description="Acyl-CoA dehydrogenase C-terminal" evidence="4">
    <location>
        <begin position="290"/>
        <end position="426"/>
    </location>
</feature>
<feature type="region of interest" description="Disordered" evidence="2">
    <location>
        <begin position="1"/>
        <end position="51"/>
    </location>
</feature>
<dbReference type="InterPro" id="IPR013107">
    <property type="entry name" value="Acyl-CoA_DH_C"/>
</dbReference>
<evidence type="ECO:0000256" key="1">
    <source>
        <dbReference type="ARBA" id="ARBA00023002"/>
    </source>
</evidence>
<keyword evidence="1" id="KW-0560">Oxidoreductase</keyword>
<dbReference type="GO" id="GO:0050660">
    <property type="term" value="F:flavin adenine dinucleotide binding"/>
    <property type="evidence" value="ECO:0007669"/>
    <property type="project" value="InterPro"/>
</dbReference>
<sequence>MTLAQPATRPASETRTEPATPDLRAVAGSSVNAPANAAAPSDAGHAAHPAAHAAELPARARLIPPADPLAAADALAADLARTAVERDRAGGHAAAERDLIRASGLLTLSVPTAFGGAGSDWPTIFDTLRRVARADSALGHVYGFHHLQIAGLFLYGDEDQQALWLRRTIEHGLFWGNALNPLDKRTVATDTPEGFTLHGSKTFCSGSVGSDALTLSAWHPPTDSLLIGVLPTRRAGITVNADWDAFGQKQTDSGTVDFDHVRIAHDEVTQKPGIVATPWSTLRSCIAQLVMANLYTGIAEGAFAAATGYSRDRARPWFASGVAASLDDPFIQRRYGELWSLLRPAQVLSDLAARKLQDVLDLGPALVTAAHRGDIAVAVAEAKVCAHRAALEIGTQIFDITGASATSARNGFDRYWRNARVHTLHDPLDYKLRDLGRYATTGRVPDPTAYS</sequence>
<reference evidence="6" key="2">
    <citation type="journal article" date="1995" name="Biochemistry">
        <title>Three-dimensional structure of butyryl-CoA dehydrogenase from Megasphaera elsdenii.</title>
        <authorList>
            <person name="Djordjevic S."/>
            <person name="Pace C.P."/>
            <person name="Stankovich M.T."/>
            <person name="Kim J.J."/>
        </authorList>
    </citation>
    <scope>NUCLEOTIDE SEQUENCE</scope>
</reference>
<dbReference type="Gene3D" id="1.10.540.10">
    <property type="entry name" value="Acyl-CoA dehydrogenase/oxidase, N-terminal domain"/>
    <property type="match status" value="1"/>
</dbReference>
<reference evidence="6" key="3">
    <citation type="submission" date="2025-08" db="UniProtKB">
        <authorList>
            <consortium name="RefSeq"/>
        </authorList>
    </citation>
    <scope>IDENTIFICATION</scope>
</reference>
<keyword evidence="5" id="KW-1185">Reference proteome</keyword>
<accession>A0A8B6X9X5</accession>
<dbReference type="Gene3D" id="2.40.110.10">
    <property type="entry name" value="Butyryl-CoA Dehydrogenase, subunit A, domain 2"/>
    <property type="match status" value="1"/>
</dbReference>
<dbReference type="InterPro" id="IPR046373">
    <property type="entry name" value="Acyl-CoA_Oxase/DH_mid-dom_sf"/>
</dbReference>
<dbReference type="OrthoDB" id="6184213at2"/>
<dbReference type="PANTHER" id="PTHR43884">
    <property type="entry name" value="ACYL-COA DEHYDROGENASE"/>
    <property type="match status" value="1"/>
</dbReference>
<dbReference type="InterPro" id="IPR013786">
    <property type="entry name" value="AcylCoA_DH/ox_N"/>
</dbReference>
<dbReference type="SUPFAM" id="SSF47203">
    <property type="entry name" value="Acyl-CoA dehydrogenase C-terminal domain-like"/>
    <property type="match status" value="1"/>
</dbReference>
<dbReference type="Pfam" id="PF08028">
    <property type="entry name" value="Acyl-CoA_dh_2"/>
    <property type="match status" value="1"/>
</dbReference>
<organism evidence="5 6">
    <name type="scientific">Derxia gummosa DSM 723</name>
    <dbReference type="NCBI Taxonomy" id="1121388"/>
    <lineage>
        <taxon>Bacteria</taxon>
        <taxon>Pseudomonadati</taxon>
        <taxon>Pseudomonadota</taxon>
        <taxon>Betaproteobacteria</taxon>
        <taxon>Burkholderiales</taxon>
        <taxon>Alcaligenaceae</taxon>
        <taxon>Derxia</taxon>
    </lineage>
</organism>
<evidence type="ECO:0000256" key="2">
    <source>
        <dbReference type="SAM" id="MobiDB-lite"/>
    </source>
</evidence>
<dbReference type="RefSeq" id="WP_084544906.1">
    <property type="nucleotide sequence ID" value="NZ_AXWS01000008.1"/>
</dbReference>
<evidence type="ECO:0000259" key="3">
    <source>
        <dbReference type="Pfam" id="PF02771"/>
    </source>
</evidence>
<dbReference type="Pfam" id="PF02771">
    <property type="entry name" value="Acyl-CoA_dh_N"/>
    <property type="match status" value="1"/>
</dbReference>
<dbReference type="GO" id="GO:0006552">
    <property type="term" value="P:L-leucine catabolic process"/>
    <property type="evidence" value="ECO:0007669"/>
    <property type="project" value="TreeGrafter"/>
</dbReference>